<evidence type="ECO:0000256" key="3">
    <source>
        <dbReference type="SAM" id="Phobius"/>
    </source>
</evidence>
<dbReference type="SUPFAM" id="SSF50630">
    <property type="entry name" value="Acid proteases"/>
    <property type="match status" value="1"/>
</dbReference>
<keyword evidence="3" id="KW-1133">Transmembrane helix</keyword>
<feature type="signal peptide" evidence="4">
    <location>
        <begin position="1"/>
        <end position="20"/>
    </location>
</feature>
<organism evidence="6 7">
    <name type="scientific">Triangularia setosa</name>
    <dbReference type="NCBI Taxonomy" id="2587417"/>
    <lineage>
        <taxon>Eukaryota</taxon>
        <taxon>Fungi</taxon>
        <taxon>Dikarya</taxon>
        <taxon>Ascomycota</taxon>
        <taxon>Pezizomycotina</taxon>
        <taxon>Sordariomycetes</taxon>
        <taxon>Sordariomycetidae</taxon>
        <taxon>Sordariales</taxon>
        <taxon>Podosporaceae</taxon>
        <taxon>Triangularia</taxon>
    </lineage>
</organism>
<keyword evidence="4" id="KW-0732">Signal</keyword>
<dbReference type="PANTHER" id="PTHR47966:SF73">
    <property type="entry name" value="PEPTIDASE A1 DOMAIN-CONTAINING PROTEIN"/>
    <property type="match status" value="1"/>
</dbReference>
<feature type="domain" description="Peptidase A1" evidence="5">
    <location>
        <begin position="62"/>
        <end position="457"/>
    </location>
</feature>
<evidence type="ECO:0000256" key="1">
    <source>
        <dbReference type="ARBA" id="ARBA00007447"/>
    </source>
</evidence>
<dbReference type="PANTHER" id="PTHR47966">
    <property type="entry name" value="BETA-SITE APP-CLEAVING ENZYME, ISOFORM A-RELATED"/>
    <property type="match status" value="1"/>
</dbReference>
<dbReference type="PRINTS" id="PR00792">
    <property type="entry name" value="PEPSIN"/>
</dbReference>
<feature type="compositionally biased region" description="Low complexity" evidence="2">
    <location>
        <begin position="525"/>
        <end position="536"/>
    </location>
</feature>
<comment type="similarity">
    <text evidence="1">Belongs to the peptidase A1 family.</text>
</comment>
<evidence type="ECO:0000256" key="4">
    <source>
        <dbReference type="SAM" id="SignalP"/>
    </source>
</evidence>
<dbReference type="InterPro" id="IPR001461">
    <property type="entry name" value="Aspartic_peptidase_A1"/>
</dbReference>
<dbReference type="InterPro" id="IPR033121">
    <property type="entry name" value="PEPTIDASE_A1"/>
</dbReference>
<feature type="compositionally biased region" description="Polar residues" evidence="2">
    <location>
        <begin position="637"/>
        <end position="647"/>
    </location>
</feature>
<keyword evidence="7" id="KW-1185">Reference proteome</keyword>
<feature type="compositionally biased region" description="Acidic residues" evidence="2">
    <location>
        <begin position="588"/>
        <end position="597"/>
    </location>
</feature>
<feature type="chain" id="PRO_5043032462" evidence="4">
    <location>
        <begin position="21"/>
        <end position="726"/>
    </location>
</feature>
<proteinExistence type="inferred from homology"/>
<dbReference type="AlphaFoldDB" id="A0AAN6WHG5"/>
<feature type="compositionally biased region" description="Low complexity" evidence="2">
    <location>
        <begin position="679"/>
        <end position="693"/>
    </location>
</feature>
<dbReference type="InterPro" id="IPR021109">
    <property type="entry name" value="Peptidase_aspartic_dom_sf"/>
</dbReference>
<feature type="compositionally biased region" description="Polar residues" evidence="2">
    <location>
        <begin position="655"/>
        <end position="668"/>
    </location>
</feature>
<feature type="compositionally biased region" description="Basic and acidic residues" evidence="2">
    <location>
        <begin position="716"/>
        <end position="726"/>
    </location>
</feature>
<feature type="region of interest" description="Disordered" evidence="2">
    <location>
        <begin position="503"/>
        <end position="540"/>
    </location>
</feature>
<evidence type="ECO:0000256" key="2">
    <source>
        <dbReference type="SAM" id="MobiDB-lite"/>
    </source>
</evidence>
<gene>
    <name evidence="6" type="ORF">QBC36DRAFT_320629</name>
</gene>
<dbReference type="GO" id="GO:0006508">
    <property type="term" value="P:proteolysis"/>
    <property type="evidence" value="ECO:0007669"/>
    <property type="project" value="InterPro"/>
</dbReference>
<name>A0AAN6WHG5_9PEZI</name>
<evidence type="ECO:0000313" key="6">
    <source>
        <dbReference type="EMBL" id="KAK4180197.1"/>
    </source>
</evidence>
<dbReference type="PROSITE" id="PS51767">
    <property type="entry name" value="PEPTIDASE_A1"/>
    <property type="match status" value="1"/>
</dbReference>
<feature type="region of interest" description="Disordered" evidence="2">
    <location>
        <begin position="585"/>
        <end position="726"/>
    </location>
</feature>
<dbReference type="GO" id="GO:0004190">
    <property type="term" value="F:aspartic-type endopeptidase activity"/>
    <property type="evidence" value="ECO:0007669"/>
    <property type="project" value="InterPro"/>
</dbReference>
<evidence type="ECO:0000313" key="7">
    <source>
        <dbReference type="Proteomes" id="UP001302321"/>
    </source>
</evidence>
<feature type="compositionally biased region" description="Low complexity" evidence="2">
    <location>
        <begin position="606"/>
        <end position="615"/>
    </location>
</feature>
<protein>
    <submittedName>
        <fullName evidence="6">Aspartic peptidase domain-containing protein</fullName>
    </submittedName>
</protein>
<reference evidence="6" key="2">
    <citation type="submission" date="2023-05" db="EMBL/GenBank/DDBJ databases">
        <authorList>
            <consortium name="Lawrence Berkeley National Laboratory"/>
            <person name="Steindorff A."/>
            <person name="Hensen N."/>
            <person name="Bonometti L."/>
            <person name="Westerberg I."/>
            <person name="Brannstrom I.O."/>
            <person name="Guillou S."/>
            <person name="Cros-Aarteil S."/>
            <person name="Calhoun S."/>
            <person name="Haridas S."/>
            <person name="Kuo A."/>
            <person name="Mondo S."/>
            <person name="Pangilinan J."/>
            <person name="Riley R."/>
            <person name="Labutti K."/>
            <person name="Andreopoulos B."/>
            <person name="Lipzen A."/>
            <person name="Chen C."/>
            <person name="Yanf M."/>
            <person name="Daum C."/>
            <person name="Ng V."/>
            <person name="Clum A."/>
            <person name="Ohm R."/>
            <person name="Martin F."/>
            <person name="Silar P."/>
            <person name="Natvig D."/>
            <person name="Lalanne C."/>
            <person name="Gautier V."/>
            <person name="Ament-Velasquez S.L."/>
            <person name="Kruys A."/>
            <person name="Hutchinson M.I."/>
            <person name="Powell A.J."/>
            <person name="Barry K."/>
            <person name="Miller A.N."/>
            <person name="Grigoriev I.V."/>
            <person name="Debuchy R."/>
            <person name="Gladieux P."/>
            <person name="Thoren M.H."/>
            <person name="Johannesson H."/>
        </authorList>
    </citation>
    <scope>NUCLEOTIDE SEQUENCE</scope>
    <source>
        <strain evidence="6">CBS 892.96</strain>
    </source>
</reference>
<dbReference type="Pfam" id="PF00026">
    <property type="entry name" value="Asp"/>
    <property type="match status" value="1"/>
</dbReference>
<dbReference type="EMBL" id="MU866102">
    <property type="protein sequence ID" value="KAK4180197.1"/>
    <property type="molecule type" value="Genomic_DNA"/>
</dbReference>
<reference evidence="6" key="1">
    <citation type="journal article" date="2023" name="Mol. Phylogenet. Evol.">
        <title>Genome-scale phylogeny and comparative genomics of the fungal order Sordariales.</title>
        <authorList>
            <person name="Hensen N."/>
            <person name="Bonometti L."/>
            <person name="Westerberg I."/>
            <person name="Brannstrom I.O."/>
            <person name="Guillou S."/>
            <person name="Cros-Aarteil S."/>
            <person name="Calhoun S."/>
            <person name="Haridas S."/>
            <person name="Kuo A."/>
            <person name="Mondo S."/>
            <person name="Pangilinan J."/>
            <person name="Riley R."/>
            <person name="LaButti K."/>
            <person name="Andreopoulos B."/>
            <person name="Lipzen A."/>
            <person name="Chen C."/>
            <person name="Yan M."/>
            <person name="Daum C."/>
            <person name="Ng V."/>
            <person name="Clum A."/>
            <person name="Steindorff A."/>
            <person name="Ohm R.A."/>
            <person name="Martin F."/>
            <person name="Silar P."/>
            <person name="Natvig D.O."/>
            <person name="Lalanne C."/>
            <person name="Gautier V."/>
            <person name="Ament-Velasquez S.L."/>
            <person name="Kruys A."/>
            <person name="Hutchinson M.I."/>
            <person name="Powell A.J."/>
            <person name="Barry K."/>
            <person name="Miller A.N."/>
            <person name="Grigoriev I.V."/>
            <person name="Debuchy R."/>
            <person name="Gladieux P."/>
            <person name="Hiltunen Thoren M."/>
            <person name="Johannesson H."/>
        </authorList>
    </citation>
    <scope>NUCLEOTIDE SEQUENCE</scope>
    <source>
        <strain evidence="6">CBS 892.96</strain>
    </source>
</reference>
<keyword evidence="3" id="KW-0472">Membrane</keyword>
<feature type="transmembrane region" description="Helical" evidence="3">
    <location>
        <begin position="553"/>
        <end position="576"/>
    </location>
</feature>
<keyword evidence="3" id="KW-0812">Transmembrane</keyword>
<comment type="caution">
    <text evidence="6">The sequence shown here is derived from an EMBL/GenBank/DDBJ whole genome shotgun (WGS) entry which is preliminary data.</text>
</comment>
<sequence>MVPAHTRLSTLAVSLVAASATTIAHVLLPFSQHHERNDNGHHLSAREDGTTQLSLTSDSFAYVVNAEVGTPAQKVKLLVSPNAGDSWVMSSEASECVGYSQNRDCSQYTDRYPYNPTAWGDPIGTPCTDGKVVIQTGKCSWGAFNSSLSSTFLTANHRYSSFYPSTTDGSVSGANITDHLKIGDLKVEDYPMGLVTSATRWIGVLGLGFNSSQSSYSSSYSTAQYTNFIDRLIQGGKSKSQAYSMWLDNAEGKSGGLLFGAVDKSRYTGDLVRMSGRNEYVSSGGRTFGTIVNGINGTKDGEALTTIRTHDFPLDVSISPGDVYSFFPRVIADQIAEAVGATWNTTLGGFVIACDGGGANAVQYQIELGGSGGPILHVETSDLIVPASIPVSRTSSSARLSDPRNHMAASNLCYFGIQKRVSSYSSSYSDGYSNIGSSLLRRSYLVFDLTNHEIAIAKTQFPSGGEKPSPNIVSFDRLGARVPGAKLFKVTCTSYYGCSDDSTGAGGGYDDEDENNNDWNDRGSDSGSGNGDYWSSYRRERQEAAERQQWQQVAIGLGVSGGILLVIAVAASIVVCRRIRRQDKALDEEGEGSDADSDMPVGGAQVAVPNRRSSPPVVPMPVIEEKQEAPEVAPDVSPTTRSTQLPPVTQLPALSVTQPIPESQTSDRGSVILAPSEDPTAAQTQAPIAPAPASTEAVTQEPPTERPVTGTLATENTEKGKEKEGS</sequence>
<accession>A0AAN6WHG5</accession>
<dbReference type="Gene3D" id="2.40.70.10">
    <property type="entry name" value="Acid Proteases"/>
    <property type="match status" value="2"/>
</dbReference>
<dbReference type="Proteomes" id="UP001302321">
    <property type="component" value="Unassembled WGS sequence"/>
</dbReference>
<evidence type="ECO:0000259" key="5">
    <source>
        <dbReference type="PROSITE" id="PS51767"/>
    </source>
</evidence>